<dbReference type="EMBL" id="KB554236">
    <property type="protein sequence ID" value="EMP29767.1"/>
    <property type="molecule type" value="Genomic_DNA"/>
</dbReference>
<dbReference type="Proteomes" id="UP000031443">
    <property type="component" value="Unassembled WGS sequence"/>
</dbReference>
<proteinExistence type="predicted"/>
<protein>
    <recommendedName>
        <fullName evidence="1">Maestro/Maestro-like HEAT-repeats domain-containing protein</fullName>
    </recommendedName>
</protein>
<dbReference type="InterPro" id="IPR016024">
    <property type="entry name" value="ARM-type_fold"/>
</dbReference>
<dbReference type="InterPro" id="IPR055406">
    <property type="entry name" value="HEAT_Maestro"/>
</dbReference>
<accession>M7BNK2</accession>
<name>M7BNK2_CHEMY</name>
<dbReference type="STRING" id="8469.M7BNK2"/>
<dbReference type="PANTHER" id="PTHR23120">
    <property type="entry name" value="MAESTRO-RELATED HEAT DOMAIN-CONTAINING"/>
    <property type="match status" value="1"/>
</dbReference>
<gene>
    <name evidence="2" type="ORF">UY3_13137</name>
</gene>
<dbReference type="AlphaFoldDB" id="M7BNK2"/>
<sequence>MKIGLNLAKLSVSDSVSSLLASFLHPDSMALARKKFIKTTYIIYLELEKVPTREPEIIFLDENIQLRVGNEANTVNQQQQATSETSQHIAHGKERRCVLKRKIRCTVVQEKGLTGELEPEPRIIMEEAESITLQQEEEKENISAEGKSTKTYLGFNTDVSPQREEKSNCEVQTFTIYYYANHGFFAGIYEESDPLAIVTSQILVAVAGLRDRVKTNAQAAAVMLTSVLKEHRHNMKEKATRALCIIFSNKECTVPMDAFYVSVLIFLIIQLHYLVSLPKVVCGWEDRFQTSSFVSCAVEALKAVIKREKSSLMQSVSLAGGWDLLSVPETYLEGVLLLARAIVKHHRSLDFAVFTKVSPLLHHGDDKQKLTAMALFTELLSTESTYVTLKQQYILGHLKNWHIDPSPTVRWLGLLGLGNVALHLQKQKEVKALLTDILETFNDPEEKVILMAFEAATKIVTHHKHKGHLGTEFVKTARQLHPFLAEERHKICSAATELFGDLLRALNGKGKSLMQEQVLSSMVPLLLNLQHQHPDVIKRADDFKPGLLENIRGPQFLAEGELTGAALHLGSCPGTGEGLFVALG</sequence>
<dbReference type="InterPro" id="IPR045206">
    <property type="entry name" value="Maestro_heat-like_prot"/>
</dbReference>
<dbReference type="PANTHER" id="PTHR23120:SF42">
    <property type="entry name" value="MAESTRO HEAT-LIKE REPEAT FAMILY MEMBER 3"/>
    <property type="match status" value="1"/>
</dbReference>
<feature type="domain" description="Maestro/Maestro-like HEAT-repeats" evidence="1">
    <location>
        <begin position="394"/>
        <end position="540"/>
    </location>
</feature>
<keyword evidence="3" id="KW-1185">Reference proteome</keyword>
<dbReference type="Gene3D" id="1.25.10.10">
    <property type="entry name" value="Leucine-rich Repeat Variant"/>
    <property type="match status" value="1"/>
</dbReference>
<dbReference type="Pfam" id="PF23227">
    <property type="entry name" value="HEAT_MROH2B_C"/>
    <property type="match status" value="1"/>
</dbReference>
<dbReference type="GO" id="GO:0005737">
    <property type="term" value="C:cytoplasm"/>
    <property type="evidence" value="ECO:0007669"/>
    <property type="project" value="TreeGrafter"/>
</dbReference>
<evidence type="ECO:0000259" key="1">
    <source>
        <dbReference type="Pfam" id="PF23227"/>
    </source>
</evidence>
<reference evidence="2" key="1">
    <citation type="submission" date="2012-03" db="EMBL/GenBank/DDBJ databases">
        <title>Development and evolution of a turtle-specific body plan assessed by genome-wide analyses.</title>
        <authorList>
            <person name="Zhang G."/>
            <person name="Huang Z."/>
            <person name="Wang Z."/>
        </authorList>
    </citation>
    <scope>NUCLEOTIDE SEQUENCE</scope>
</reference>
<dbReference type="InterPro" id="IPR011989">
    <property type="entry name" value="ARM-like"/>
</dbReference>
<evidence type="ECO:0000313" key="3">
    <source>
        <dbReference type="Proteomes" id="UP000031443"/>
    </source>
</evidence>
<dbReference type="SUPFAM" id="SSF48371">
    <property type="entry name" value="ARM repeat"/>
    <property type="match status" value="1"/>
</dbReference>
<organism evidence="2 3">
    <name type="scientific">Chelonia mydas</name>
    <name type="common">Green sea-turtle</name>
    <name type="synonym">Chelonia agassizi</name>
    <dbReference type="NCBI Taxonomy" id="8469"/>
    <lineage>
        <taxon>Eukaryota</taxon>
        <taxon>Metazoa</taxon>
        <taxon>Chordata</taxon>
        <taxon>Craniata</taxon>
        <taxon>Vertebrata</taxon>
        <taxon>Euteleostomi</taxon>
        <taxon>Archelosauria</taxon>
        <taxon>Testudinata</taxon>
        <taxon>Testudines</taxon>
        <taxon>Cryptodira</taxon>
        <taxon>Durocryptodira</taxon>
        <taxon>Americhelydia</taxon>
        <taxon>Chelonioidea</taxon>
        <taxon>Cheloniidae</taxon>
        <taxon>Chelonia</taxon>
    </lineage>
</organism>
<evidence type="ECO:0000313" key="2">
    <source>
        <dbReference type="EMBL" id="EMP29767.1"/>
    </source>
</evidence>